<accession>A0A017S6W5</accession>
<proteinExistence type="predicted"/>
<feature type="chain" id="PRO_5001498834" evidence="1">
    <location>
        <begin position="17"/>
        <end position="181"/>
    </location>
</feature>
<feature type="signal peptide" evidence="1">
    <location>
        <begin position="1"/>
        <end position="16"/>
    </location>
</feature>
<dbReference type="HOGENOM" id="CLU_101040_0_0_1"/>
<dbReference type="AlphaFoldDB" id="A0A017S6W5"/>
<dbReference type="EMBL" id="KK088440">
    <property type="protein sequence ID" value="EYE91910.1"/>
    <property type="molecule type" value="Genomic_DNA"/>
</dbReference>
<protein>
    <submittedName>
        <fullName evidence="2">Uncharacterized protein</fullName>
    </submittedName>
</protein>
<evidence type="ECO:0000313" key="2">
    <source>
        <dbReference type="EMBL" id="EYE91910.1"/>
    </source>
</evidence>
<keyword evidence="1" id="KW-0732">Signal</keyword>
<gene>
    <name evidence="2" type="ORF">EURHEDRAFT_507499</name>
</gene>
<keyword evidence="3" id="KW-1185">Reference proteome</keyword>
<evidence type="ECO:0000256" key="1">
    <source>
        <dbReference type="SAM" id="SignalP"/>
    </source>
</evidence>
<reference evidence="3" key="1">
    <citation type="journal article" date="2014" name="Nat. Commun.">
        <title>Genomic adaptations of the halophilic Dead Sea filamentous fungus Eurotium rubrum.</title>
        <authorList>
            <person name="Kis-Papo T."/>
            <person name="Weig A.R."/>
            <person name="Riley R."/>
            <person name="Persoh D."/>
            <person name="Salamov A."/>
            <person name="Sun H."/>
            <person name="Lipzen A."/>
            <person name="Wasser S.P."/>
            <person name="Rambold G."/>
            <person name="Grigoriev I.V."/>
            <person name="Nevo E."/>
        </authorList>
    </citation>
    <scope>NUCLEOTIDE SEQUENCE [LARGE SCALE GENOMIC DNA]</scope>
    <source>
        <strain evidence="3">CBS 135680</strain>
    </source>
</reference>
<dbReference type="Proteomes" id="UP000019804">
    <property type="component" value="Unassembled WGS sequence"/>
</dbReference>
<name>A0A017S6W5_ASPRC</name>
<dbReference type="GeneID" id="63700992"/>
<organism evidence="2 3">
    <name type="scientific">Aspergillus ruber (strain CBS 135680)</name>
    <dbReference type="NCBI Taxonomy" id="1388766"/>
    <lineage>
        <taxon>Eukaryota</taxon>
        <taxon>Fungi</taxon>
        <taxon>Dikarya</taxon>
        <taxon>Ascomycota</taxon>
        <taxon>Pezizomycotina</taxon>
        <taxon>Eurotiomycetes</taxon>
        <taxon>Eurotiomycetidae</taxon>
        <taxon>Eurotiales</taxon>
        <taxon>Aspergillaceae</taxon>
        <taxon>Aspergillus</taxon>
        <taxon>Aspergillus subgen. Aspergillus</taxon>
    </lineage>
</organism>
<evidence type="ECO:0000313" key="3">
    <source>
        <dbReference type="Proteomes" id="UP000019804"/>
    </source>
</evidence>
<dbReference type="RefSeq" id="XP_040635600.1">
    <property type="nucleotide sequence ID" value="XM_040785868.1"/>
</dbReference>
<dbReference type="OrthoDB" id="4301468at2759"/>
<sequence>MKLSLAFLATLSIATAASVPATCSDIPDSLGDKPQTLHSYFDQQVCQKSKCDTTINNSISFLQKTVLPEVFQQLSQSLGITTGNQEQIEKITKEIGKAVQQSCSQQYGNKKVCNDDDSVLQFGQCAAKAAEPVISKLGQGDDDGVPSEEDCQKLKTALTDEQLWSKTLPGYVDQFAKNCKN</sequence>